<dbReference type="InterPro" id="IPR025016">
    <property type="entry name" value="DUF3955"/>
</dbReference>
<keyword evidence="1" id="KW-0812">Transmembrane</keyword>
<evidence type="ECO:0000313" key="3">
    <source>
        <dbReference type="EMBL" id="GGG18753.1"/>
    </source>
</evidence>
<dbReference type="RefSeq" id="WP_188614079.1">
    <property type="nucleotide sequence ID" value="NZ_BMJT01000003.1"/>
</dbReference>
<dbReference type="Proteomes" id="UP000616608">
    <property type="component" value="Unassembled WGS sequence"/>
</dbReference>
<accession>A0A917LFA0</accession>
<keyword evidence="1" id="KW-0472">Membrane</keyword>
<evidence type="ECO:0000256" key="1">
    <source>
        <dbReference type="SAM" id="Phobius"/>
    </source>
</evidence>
<protein>
    <recommendedName>
        <fullName evidence="2">DUF3955 domain-containing protein</fullName>
    </recommendedName>
</protein>
<reference evidence="3" key="1">
    <citation type="journal article" date="2014" name="Int. J. Syst. Evol. Microbiol.">
        <title>Complete genome sequence of Corynebacterium casei LMG S-19264T (=DSM 44701T), isolated from a smear-ripened cheese.</title>
        <authorList>
            <consortium name="US DOE Joint Genome Institute (JGI-PGF)"/>
            <person name="Walter F."/>
            <person name="Albersmeier A."/>
            <person name="Kalinowski J."/>
            <person name="Ruckert C."/>
        </authorList>
    </citation>
    <scope>NUCLEOTIDE SEQUENCE</scope>
    <source>
        <strain evidence="3">CGMCC 1.15760</strain>
    </source>
</reference>
<gene>
    <name evidence="3" type="ORF">GCM10007425_11550</name>
</gene>
<evidence type="ECO:0000259" key="2">
    <source>
        <dbReference type="Pfam" id="PF13127"/>
    </source>
</evidence>
<name>A0A917LFA0_9BACI</name>
<evidence type="ECO:0000313" key="4">
    <source>
        <dbReference type="Proteomes" id="UP000616608"/>
    </source>
</evidence>
<reference evidence="3" key="2">
    <citation type="submission" date="2020-09" db="EMBL/GenBank/DDBJ databases">
        <authorList>
            <person name="Sun Q."/>
            <person name="Zhou Y."/>
        </authorList>
    </citation>
    <scope>NUCLEOTIDE SEQUENCE</scope>
    <source>
        <strain evidence="3">CGMCC 1.15760</strain>
    </source>
</reference>
<keyword evidence="1" id="KW-1133">Transmembrane helix</keyword>
<comment type="caution">
    <text evidence="3">The sequence shown here is derived from an EMBL/GenBank/DDBJ whole genome shotgun (WGS) entry which is preliminary data.</text>
</comment>
<sequence>MKKLIIVSTPLLLGLILMIVSAFTPSTVDRNGMLHEPYFFLIPVSMLCIFIGIIVLAIYLIRSVKRYKKA</sequence>
<feature type="domain" description="DUF3955" evidence="2">
    <location>
        <begin position="4"/>
        <end position="62"/>
    </location>
</feature>
<dbReference type="EMBL" id="BMJT01000003">
    <property type="protein sequence ID" value="GGG18753.1"/>
    <property type="molecule type" value="Genomic_DNA"/>
</dbReference>
<feature type="transmembrane region" description="Helical" evidence="1">
    <location>
        <begin position="38"/>
        <end position="61"/>
    </location>
</feature>
<keyword evidence="4" id="KW-1185">Reference proteome</keyword>
<organism evidence="3 4">
    <name type="scientific">Lysinibacillus alkalisoli</name>
    <dbReference type="NCBI Taxonomy" id="1911548"/>
    <lineage>
        <taxon>Bacteria</taxon>
        <taxon>Bacillati</taxon>
        <taxon>Bacillota</taxon>
        <taxon>Bacilli</taxon>
        <taxon>Bacillales</taxon>
        <taxon>Bacillaceae</taxon>
        <taxon>Lysinibacillus</taxon>
    </lineage>
</organism>
<dbReference type="AlphaFoldDB" id="A0A917LFA0"/>
<dbReference type="Pfam" id="PF13127">
    <property type="entry name" value="DUF3955"/>
    <property type="match status" value="1"/>
</dbReference>
<proteinExistence type="predicted"/>